<protein>
    <submittedName>
        <fullName evidence="1">Uncharacterized protein</fullName>
    </submittedName>
</protein>
<reference evidence="1 2" key="2">
    <citation type="journal article" date="2019" name="G3 (Bethesda)">
        <title>Hybrid Assembly of the Genome of the Entomopathogenic Nematode Steinernema carpocapsae Identifies the X-Chromosome.</title>
        <authorList>
            <person name="Serra L."/>
            <person name="Macchietto M."/>
            <person name="Macias-Munoz A."/>
            <person name="McGill C.J."/>
            <person name="Rodriguez I.M."/>
            <person name="Rodriguez B."/>
            <person name="Murad R."/>
            <person name="Mortazavi A."/>
        </authorList>
    </citation>
    <scope>NUCLEOTIDE SEQUENCE [LARGE SCALE GENOMIC DNA]</scope>
    <source>
        <strain evidence="1 2">ALL</strain>
    </source>
</reference>
<dbReference type="EMBL" id="AZBU02000001">
    <property type="protein sequence ID" value="TMS35085.1"/>
    <property type="molecule type" value="Genomic_DNA"/>
</dbReference>
<accession>A0A4U8URE5</accession>
<sequence>MFRITFNSAFLDRGNIFVVERIAENGQCFCFGRRLLNGRRPLRQNLRIFQLLAEQQVETLYFAEALLDVFDEGMVRDDGFLHGLRIALQGVHICKKRSQLTWMAHNDKLT</sequence>
<gene>
    <name evidence="1" type="ORF">L596_002555</name>
</gene>
<organism evidence="1 2">
    <name type="scientific">Steinernema carpocapsae</name>
    <name type="common">Entomopathogenic nematode</name>
    <dbReference type="NCBI Taxonomy" id="34508"/>
    <lineage>
        <taxon>Eukaryota</taxon>
        <taxon>Metazoa</taxon>
        <taxon>Ecdysozoa</taxon>
        <taxon>Nematoda</taxon>
        <taxon>Chromadorea</taxon>
        <taxon>Rhabditida</taxon>
        <taxon>Tylenchina</taxon>
        <taxon>Panagrolaimomorpha</taxon>
        <taxon>Strongyloidoidea</taxon>
        <taxon>Steinernematidae</taxon>
        <taxon>Steinernema</taxon>
    </lineage>
</organism>
<dbReference type="Proteomes" id="UP000298663">
    <property type="component" value="Chromosome X"/>
</dbReference>
<dbReference type="EMBL" id="CM016762">
    <property type="protein sequence ID" value="TMS35085.1"/>
    <property type="molecule type" value="Genomic_DNA"/>
</dbReference>
<comment type="caution">
    <text evidence="1">The sequence shown here is derived from an EMBL/GenBank/DDBJ whole genome shotgun (WGS) entry which is preliminary data.</text>
</comment>
<reference evidence="1 2" key="1">
    <citation type="journal article" date="2015" name="Genome Biol.">
        <title>Comparative genomics of Steinernema reveals deeply conserved gene regulatory networks.</title>
        <authorList>
            <person name="Dillman A.R."/>
            <person name="Macchietto M."/>
            <person name="Porter C.F."/>
            <person name="Rogers A."/>
            <person name="Williams B."/>
            <person name="Antoshechkin I."/>
            <person name="Lee M.M."/>
            <person name="Goodwin Z."/>
            <person name="Lu X."/>
            <person name="Lewis E.E."/>
            <person name="Goodrich-Blair H."/>
            <person name="Stock S.P."/>
            <person name="Adams B.J."/>
            <person name="Sternberg P.W."/>
            <person name="Mortazavi A."/>
        </authorList>
    </citation>
    <scope>NUCLEOTIDE SEQUENCE [LARGE SCALE GENOMIC DNA]</scope>
    <source>
        <strain evidence="1 2">ALL</strain>
    </source>
</reference>
<keyword evidence="2" id="KW-1185">Reference proteome</keyword>
<dbReference type="AlphaFoldDB" id="A0A4U8URE5"/>
<evidence type="ECO:0000313" key="1">
    <source>
        <dbReference type="EMBL" id="TMS35085.1"/>
    </source>
</evidence>
<proteinExistence type="predicted"/>
<name>A0A4U8URE5_STECR</name>
<evidence type="ECO:0000313" key="2">
    <source>
        <dbReference type="Proteomes" id="UP000298663"/>
    </source>
</evidence>